<gene>
    <name evidence="1" type="ORF">LOK49_LG14G01375</name>
</gene>
<organism evidence="1 2">
    <name type="scientific">Camellia lanceoleosa</name>
    <dbReference type="NCBI Taxonomy" id="1840588"/>
    <lineage>
        <taxon>Eukaryota</taxon>
        <taxon>Viridiplantae</taxon>
        <taxon>Streptophyta</taxon>
        <taxon>Embryophyta</taxon>
        <taxon>Tracheophyta</taxon>
        <taxon>Spermatophyta</taxon>
        <taxon>Magnoliopsida</taxon>
        <taxon>eudicotyledons</taxon>
        <taxon>Gunneridae</taxon>
        <taxon>Pentapetalae</taxon>
        <taxon>asterids</taxon>
        <taxon>Ericales</taxon>
        <taxon>Theaceae</taxon>
        <taxon>Camellia</taxon>
    </lineage>
</organism>
<evidence type="ECO:0000313" key="2">
    <source>
        <dbReference type="Proteomes" id="UP001060215"/>
    </source>
</evidence>
<name>A0ACC0FA28_9ERIC</name>
<dbReference type="EMBL" id="CM045772">
    <property type="protein sequence ID" value="KAI7985509.1"/>
    <property type="molecule type" value="Genomic_DNA"/>
</dbReference>
<feature type="non-terminal residue" evidence="1">
    <location>
        <position position="1"/>
    </location>
</feature>
<feature type="non-terminal residue" evidence="1">
    <location>
        <position position="177"/>
    </location>
</feature>
<accession>A0ACC0FA28</accession>
<proteinExistence type="predicted"/>
<protein>
    <submittedName>
        <fullName evidence="1">Leucine-rich repeat receptor-like protein kinase</fullName>
    </submittedName>
</protein>
<keyword evidence="2" id="KW-1185">Reference proteome</keyword>
<reference evidence="1 2" key="1">
    <citation type="journal article" date="2022" name="Plant J.">
        <title>Chromosome-level genome of Camellia lanceoleosa provides a valuable resource for understanding genome evolution and self-incompatibility.</title>
        <authorList>
            <person name="Gong W."/>
            <person name="Xiao S."/>
            <person name="Wang L."/>
            <person name="Liao Z."/>
            <person name="Chang Y."/>
            <person name="Mo W."/>
            <person name="Hu G."/>
            <person name="Li W."/>
            <person name="Zhao G."/>
            <person name="Zhu H."/>
            <person name="Hu X."/>
            <person name="Ji K."/>
            <person name="Xiang X."/>
            <person name="Song Q."/>
            <person name="Yuan D."/>
            <person name="Jin S."/>
            <person name="Zhang L."/>
        </authorList>
    </citation>
    <scope>NUCLEOTIDE SEQUENCE [LARGE SCALE GENOMIC DNA]</scope>
    <source>
        <strain evidence="1">SQ_2022a</strain>
    </source>
</reference>
<sequence length="177" mass="20081">QLCYGLVTAESYANNKGLCGGPLKRCKAPDAYDHTFYLNGFTVGCSVSTVVVFAVTLFYLPIDPLLKKIMSSKMKKRNQEVVQQSQWRPTSMNRVEDTKISKLEKLITRISFTELANATDNFSEDNIIELGKIGTMYKAVFLNGLFFAIKRLFDSQFSEGHFMSEVMTLSRLRHINL</sequence>
<comment type="caution">
    <text evidence="1">The sequence shown here is derived from an EMBL/GenBank/DDBJ whole genome shotgun (WGS) entry which is preliminary data.</text>
</comment>
<dbReference type="Proteomes" id="UP001060215">
    <property type="component" value="Chromosome 15"/>
</dbReference>
<evidence type="ECO:0000313" key="1">
    <source>
        <dbReference type="EMBL" id="KAI7985509.1"/>
    </source>
</evidence>